<dbReference type="Pfam" id="PF00092">
    <property type="entry name" value="VWA"/>
    <property type="match status" value="1"/>
</dbReference>
<dbReference type="PROSITE" id="PS50026">
    <property type="entry name" value="EGF_3"/>
    <property type="match status" value="2"/>
</dbReference>
<dbReference type="InterPro" id="IPR006582">
    <property type="entry name" value="MD_domain"/>
</dbReference>
<dbReference type="PANTHER" id="PTHR47324:SF1">
    <property type="entry name" value="EGF-LIKE DOMAIN-CONTAINING PROTEIN-RELATED"/>
    <property type="match status" value="1"/>
</dbReference>
<dbReference type="PROSITE" id="PS50234">
    <property type="entry name" value="VWFA"/>
    <property type="match status" value="1"/>
</dbReference>
<keyword evidence="9" id="KW-1185">Reference proteome</keyword>
<sequence length="2192" mass="243764">MRDLLLVALLVALSGIATAKFRGPVGDIYKTWDPTKEAIYVEDFDHLAPLYAEKEVHEEEHSRKKRNADEAAHYAAQANPITGACDRPGYTGQYCEFPICIETNFKIDPEQFKLGDGYLIDANDLSNCLQSHEFIVDETMFDIRIELQSLDNVNPRFTVTDSKGFSGTPDGELKEKDRYELHFEKMSPGYYRVQGSADSKTSRCLLQTTAQTGMTISGGFSSDERDRNDYPNPNAAAHEFNSIMLHLNGARSPAELKTISVIGANNYVFRPRILDKRYGCGYEYYFDSMFCMVEGAYAMIVEGVDFNGNPFRRAANFKCLPGPNNPTQAPISTSTAPIPTSCENGGVMIDDGNTTSCICQDHWTGYQCQQPLCINGGTLLLGKCVCVPGFEGVHCEDVRCEPKSNHGFGVDRPTLVLVVRVRRQMNEVMGYVMDAVDQISANLQFDANYFTRFEVVFFNNDYDNYKSATYRNINEFNAGFFQATNSRDSTGGCTDAVIGAAATALTNLALTSNSFVYVITDALSDDASSLTDTLMQLNSYFRATINFIYVEPTADSGCQSDIADPAFRKFEDISNTFSGLTMHISDKSKFYDVFFNHLNSIIYKSQLMLTVDRESCGNGLVKTVSIDTINENLILISQGKGFYAKVINPMGEILNEDTLKIIVKQDYLTIWKVANPIAGNYYIMLTSNPPTAACSLRVYQANFQTPGPAQAEAFWAITTDIDQDGQLYQPVSGMDNNPVFHVQNLGEDEGWDRAFSFLNMYAWRDGEEKEIYASNGMYRDGCTYNFYFSSFQCRANEKLHYEFFVRTSQGFYIQRAGVMDCYNWILTPETPSDCQNGGVMTNDTCLCLAHFTGDKCHTVICENGGTPGFMNQCMCPNGWGGPYCAFAICDNPGNPPTFGYHVDMAFLVEVTKTGVNQIKQLVQFLPGLIRDITSQHGEWIDRVVLIGYNSMDVIGMVDAPIANPQKIYDALGAWSDSNPADDGCVVRVWEAISQLLRNRQDGNKKRNLPRRSIVNIFQSSIPDNQGDAIQAISTSEELLETNSLTNVFQWLDPNSDTRWRCNGNQSDFQYIEQAARRGDGKMYTLENEKIQDILKMIPTLFSSSIVYKYHREDCTTNQFIYFPIDAYTQTVSAIVAGYNSTVELYKYNGTKFTDDSGDGRIDIYYNDMEKIVEFRNPCDEGWQPLSQYCMLFWAAPVMKKSYADATAFCNAEGSFLADDLSAAKNEFLANNSGGQKIWIGLQWNSEKGAWEFQQNDGTTTPVPAGVNFWNGGRAPDGSGGKICAYFDSTATNGNWFSTDCSVKYQTVCQKHMFDSNNGPSSIVDDDLNPGKYYLAVQTSDETDGWRGCDVEVRVQSDLNVEFGFVDGLRKDAPHPVANVDSNSNRVVSSISIGTAKTDLSVLQHVLLRADSDQNSLLEAVTYSYRFGCSYEYYSQPLNCDLTNGQDFDVVHIGEDNTGNTFQRYSTSLCYKWNVCSNGGVYSNGACVCPDYWTGDNCRTPHCQNNGALKPDGRSCTCMPGYGGDACQFVQCNNDSNTKFSNDDKILVLIIETSENTAKSIKDMADNFKKIVQALNDKKDKWITAFILHTFTSTGSVDDTVVLRDVDDVIAQLNQYATDAQGLPGSCQQPLWDAINDFFITMSQFLKGSEVLIITASAPLDADLQSVQSTMEIVDWSSTIVDFIHIESVCQTEDWIKGVESFYWFLQSTGGTMFRVQPDQLSEGLIAFLPTRYAAQQLTIQDTSNCQQNTMYIQIDTRMSEVYVMVGGSAASVSVIDPLGSQVIPSTVYSSDEQKLWLVSPRYPGIYSVTISSNSRICFPTVYGYGGAQVVVGFIQDYMTTDNPLPYAVYGKINFPVFHIMDRQTEGGGPPPGPVETLYMANTYVQSFWGKTGQVYDSDLYKRTGCSFEYIGRGFTCKNKDEVMTVISSGVDDHNQPFSRESVTWCMSVDSPPVSTTTIKPTPSTTTGPTSTVTTTPAPTPKTILFDILFIVDETEDERFLPDVAEKFIEKTMEIYTTSQKRARVGLITMPKKEKSSMPVAFLSSIDSFDALDQDLMSLEDFGIPGATEYLAQALQFANDPNKFKKRENGYRAEIDNHLIVILTAKNTMTDLTEALGEIDKISSDGSYGIIAVGYSEYDPLSDWSDVKKLAGPECSQIVASKDELMGGTVEFIQSNIWNATFNGGLYCAPANL</sequence>
<comment type="caution">
    <text evidence="2">Lacks conserved residue(s) required for the propagation of feature annotation.</text>
</comment>
<dbReference type="SMART" id="SM00604">
    <property type="entry name" value="MD"/>
    <property type="match status" value="2"/>
</dbReference>
<dbReference type="PANTHER" id="PTHR47324">
    <property type="entry name" value="PROTEIN IRG-7-RELATED"/>
    <property type="match status" value="1"/>
</dbReference>
<reference evidence="8" key="1">
    <citation type="submission" date="2023-10" db="EMBL/GenBank/DDBJ databases">
        <title>Genome assembly of Pristionchus species.</title>
        <authorList>
            <person name="Yoshida K."/>
            <person name="Sommer R.J."/>
        </authorList>
    </citation>
    <scope>NUCLEOTIDE SEQUENCE</scope>
    <source>
        <strain evidence="8">RS0144</strain>
    </source>
</reference>
<feature type="domain" description="VWFA" evidence="7">
    <location>
        <begin position="1986"/>
        <end position="2176"/>
    </location>
</feature>
<dbReference type="InterPro" id="IPR016187">
    <property type="entry name" value="CTDL_fold"/>
</dbReference>
<evidence type="ECO:0000259" key="6">
    <source>
        <dbReference type="PROSITE" id="PS50041"/>
    </source>
</evidence>
<dbReference type="InterPro" id="IPR057085">
    <property type="entry name" value="Ig_Irg-7"/>
</dbReference>
<dbReference type="InterPro" id="IPR018378">
    <property type="entry name" value="C-type_lectin_CS"/>
</dbReference>
<dbReference type="InterPro" id="IPR057086">
    <property type="entry name" value="GBD_Irg-7_N"/>
</dbReference>
<dbReference type="SUPFAM" id="SSF56436">
    <property type="entry name" value="C-type lectin-like"/>
    <property type="match status" value="1"/>
</dbReference>
<dbReference type="Gene3D" id="3.40.50.410">
    <property type="entry name" value="von Willebrand factor, type A domain"/>
    <property type="match status" value="1"/>
</dbReference>
<keyword evidence="4" id="KW-0732">Signal</keyword>
<feature type="region of interest" description="Disordered" evidence="3">
    <location>
        <begin position="1953"/>
        <end position="1976"/>
    </location>
</feature>
<dbReference type="PROSITE" id="PS00615">
    <property type="entry name" value="C_TYPE_LECTIN_1"/>
    <property type="match status" value="1"/>
</dbReference>
<comment type="caution">
    <text evidence="8">The sequence shown here is derived from an EMBL/GenBank/DDBJ whole genome shotgun (WGS) entry which is preliminary data.</text>
</comment>
<dbReference type="Gene3D" id="3.10.100.10">
    <property type="entry name" value="Mannose-Binding Protein A, subunit A"/>
    <property type="match status" value="1"/>
</dbReference>
<dbReference type="CDD" id="cd00037">
    <property type="entry name" value="CLECT"/>
    <property type="match status" value="1"/>
</dbReference>
<feature type="disulfide bond" evidence="2">
    <location>
        <begin position="1517"/>
        <end position="1526"/>
    </location>
</feature>
<dbReference type="Pfam" id="PF00059">
    <property type="entry name" value="Lectin_C"/>
    <property type="match status" value="1"/>
</dbReference>
<evidence type="ECO:0000259" key="7">
    <source>
        <dbReference type="PROSITE" id="PS50234"/>
    </source>
</evidence>
<dbReference type="SMART" id="SM00181">
    <property type="entry name" value="EGF"/>
    <property type="match status" value="3"/>
</dbReference>
<feature type="signal peptide" evidence="4">
    <location>
        <begin position="1"/>
        <end position="19"/>
    </location>
</feature>
<dbReference type="InterPro" id="IPR036465">
    <property type="entry name" value="vWFA_dom_sf"/>
</dbReference>
<proteinExistence type="predicted"/>
<dbReference type="InterPro" id="IPR001304">
    <property type="entry name" value="C-type_lectin-like"/>
</dbReference>
<gene>
    <name evidence="8" type="ORF">PENTCL1PPCAC_3986</name>
</gene>
<feature type="domain" description="C-type lectin" evidence="6">
    <location>
        <begin position="1185"/>
        <end position="1309"/>
    </location>
</feature>
<dbReference type="SMART" id="SM00034">
    <property type="entry name" value="CLECT"/>
    <property type="match status" value="1"/>
</dbReference>
<dbReference type="Pfam" id="PF24415">
    <property type="entry name" value="Ig_Irg-7"/>
    <property type="match status" value="3"/>
</dbReference>
<dbReference type="PROSITE" id="PS50041">
    <property type="entry name" value="C_TYPE_LECTIN_2"/>
    <property type="match status" value="1"/>
</dbReference>
<accession>A0AAV5SEN6</accession>
<feature type="domain" description="EGF-like" evidence="5">
    <location>
        <begin position="852"/>
        <end position="885"/>
    </location>
</feature>
<dbReference type="InterPro" id="IPR000742">
    <property type="entry name" value="EGF"/>
</dbReference>
<dbReference type="InterPro" id="IPR053295">
    <property type="entry name" value="Innate_immunity_reg"/>
</dbReference>
<dbReference type="PROSITE" id="PS00022">
    <property type="entry name" value="EGF_1"/>
    <property type="match status" value="3"/>
</dbReference>
<feature type="chain" id="PRO_5043764318" description="C-type lectin" evidence="4">
    <location>
        <begin position="20"/>
        <end position="2192"/>
    </location>
</feature>
<feature type="disulfide bond" evidence="2">
    <location>
        <begin position="875"/>
        <end position="884"/>
    </location>
</feature>
<keyword evidence="1 2" id="KW-1015">Disulfide bond</keyword>
<dbReference type="Proteomes" id="UP001432027">
    <property type="component" value="Unassembled WGS sequence"/>
</dbReference>
<evidence type="ECO:0000259" key="5">
    <source>
        <dbReference type="PROSITE" id="PS50026"/>
    </source>
</evidence>
<evidence type="ECO:0000256" key="1">
    <source>
        <dbReference type="ARBA" id="ARBA00023157"/>
    </source>
</evidence>
<dbReference type="SUPFAM" id="SSF53300">
    <property type="entry name" value="vWA-like"/>
    <property type="match status" value="1"/>
</dbReference>
<feature type="domain" description="EGF-like" evidence="5">
    <location>
        <begin position="1493"/>
        <end position="1527"/>
    </location>
</feature>
<evidence type="ECO:0000313" key="9">
    <source>
        <dbReference type="Proteomes" id="UP001432027"/>
    </source>
</evidence>
<dbReference type="InterPro" id="IPR016186">
    <property type="entry name" value="C-type_lectin-like/link_sf"/>
</dbReference>
<dbReference type="EMBL" id="BTSX01000001">
    <property type="protein sequence ID" value="GMS81811.1"/>
    <property type="molecule type" value="Genomic_DNA"/>
</dbReference>
<evidence type="ECO:0000256" key="2">
    <source>
        <dbReference type="PROSITE-ProRule" id="PRU00076"/>
    </source>
</evidence>
<organism evidence="8 9">
    <name type="scientific">Pristionchus entomophagus</name>
    <dbReference type="NCBI Taxonomy" id="358040"/>
    <lineage>
        <taxon>Eukaryota</taxon>
        <taxon>Metazoa</taxon>
        <taxon>Ecdysozoa</taxon>
        <taxon>Nematoda</taxon>
        <taxon>Chromadorea</taxon>
        <taxon>Rhabditida</taxon>
        <taxon>Rhabditina</taxon>
        <taxon>Diplogasteromorpha</taxon>
        <taxon>Diplogasteroidea</taxon>
        <taxon>Neodiplogasteridae</taxon>
        <taxon>Pristionchus</taxon>
    </lineage>
</organism>
<evidence type="ECO:0000256" key="3">
    <source>
        <dbReference type="SAM" id="MobiDB-lite"/>
    </source>
</evidence>
<dbReference type="Pfam" id="PF23623">
    <property type="entry name" value="GBD_IRG7_N"/>
    <property type="match status" value="1"/>
</dbReference>
<dbReference type="PROSITE" id="PS01186">
    <property type="entry name" value="EGF_2"/>
    <property type="match status" value="3"/>
</dbReference>
<evidence type="ECO:0000256" key="4">
    <source>
        <dbReference type="SAM" id="SignalP"/>
    </source>
</evidence>
<name>A0AAV5SEN6_9BILA</name>
<keyword evidence="2" id="KW-0245">EGF-like domain</keyword>
<evidence type="ECO:0000313" key="8">
    <source>
        <dbReference type="EMBL" id="GMS81811.1"/>
    </source>
</evidence>
<protein>
    <recommendedName>
        <fullName evidence="10">C-type lectin</fullName>
    </recommendedName>
</protein>
<dbReference type="Gene3D" id="2.10.25.10">
    <property type="entry name" value="Laminin"/>
    <property type="match status" value="3"/>
</dbReference>
<evidence type="ECO:0008006" key="10">
    <source>
        <dbReference type="Google" id="ProtNLM"/>
    </source>
</evidence>
<dbReference type="InterPro" id="IPR002035">
    <property type="entry name" value="VWF_A"/>
</dbReference>
<feature type="non-terminal residue" evidence="8">
    <location>
        <position position="2192"/>
    </location>
</feature>